<accession>A0A450SZM7</accession>
<evidence type="ECO:0000313" key="2">
    <source>
        <dbReference type="EMBL" id="VFJ59472.1"/>
    </source>
</evidence>
<dbReference type="SUPFAM" id="SSF53271">
    <property type="entry name" value="PRTase-like"/>
    <property type="match status" value="1"/>
</dbReference>
<dbReference type="Pfam" id="PF00156">
    <property type="entry name" value="Pribosyltran"/>
    <property type="match status" value="1"/>
</dbReference>
<reference evidence="2" key="1">
    <citation type="submission" date="2019-02" db="EMBL/GenBank/DDBJ databases">
        <authorList>
            <person name="Gruber-Vodicka R. H."/>
            <person name="Seah K. B. B."/>
        </authorList>
    </citation>
    <scope>NUCLEOTIDE SEQUENCE</scope>
    <source>
        <strain evidence="2">BECK_DK47</strain>
    </source>
</reference>
<evidence type="ECO:0000259" key="1">
    <source>
        <dbReference type="Pfam" id="PF00156"/>
    </source>
</evidence>
<dbReference type="Gene3D" id="3.40.50.2020">
    <property type="match status" value="1"/>
</dbReference>
<organism evidence="2">
    <name type="scientific">Candidatus Kentrum sp. DK</name>
    <dbReference type="NCBI Taxonomy" id="2126562"/>
    <lineage>
        <taxon>Bacteria</taxon>
        <taxon>Pseudomonadati</taxon>
        <taxon>Pseudomonadota</taxon>
        <taxon>Gammaproteobacteria</taxon>
        <taxon>Candidatus Kentrum</taxon>
    </lineage>
</organism>
<keyword evidence="2" id="KW-0808">Transferase</keyword>
<dbReference type="GO" id="GO:0016740">
    <property type="term" value="F:transferase activity"/>
    <property type="evidence" value="ECO:0007669"/>
    <property type="project" value="UniProtKB-KW"/>
</dbReference>
<dbReference type="CDD" id="cd06223">
    <property type="entry name" value="PRTases_typeI"/>
    <property type="match status" value="1"/>
</dbReference>
<sequence length="1569" mass="177596">MLRIAIPGGILGDDGWAAHFGVLQDAMREGRFLSQTFTSVVLDLSRCIWADPLPLLAFTMALGEFVLQGKGAATVVLPESSTDSEKDKRATATEYDRLLKFLALDGFLEQMIGLGISLRNSQGSEITEGEIKKFEDAVVSLRYVNSQCIPALVLDLSKDEEGEEGYKKQIDDKLNEGLERAELLLRAEERPWANTRLLYTLQVFLRETMTNVAEHAYYQNTGRSRLVGIYVRYRQGRQGVLPEGKENLKNALRDENSRCPRLDRNYLDGRTGCLEVFVMDTGIGMVGRFEAGHNLEGKEKKELEALLKKKKSRFPQLLYSVFHDGFTTKGEGEKPTRAGGLELIYQSLRQNHDYLRGLDDNLWVGFQADFPRENASNRTPALRKGDGGSFEGLAWTARFSWPKSTVDPASWAIWQGEGDHPALEVFTQKSYSREGFDPIIFDQRFGPSDRFLSDDSRAEDIGFTGQREILWLVRPGLMKNDIGHMIKRIAKRFIGFEDKEYTLYIADIPDHEAATYLLIVESLQPNLRDGNWPEKLRGIVLATRSFAISIHHFEDNTNTYKTKPGEFIENVRRSPKFWRQRDILGHLRLHDSELFWKEIEEHKEDLAYLPEEITWHEEDGRKDTLDGYLDFSQSVTHSRCRKLYRIAMQRLAGLFPGRHVEMRSLDRLTDTLAEEFNANQSDRETGNLEPDAKPALKIRLGSVHVSGSTVNAAEKPSEDAYTIHFFAHGGFSGESESHEPPRSLFMWLPPRAEDGNQTGTRGQGLSYGRIGRTPAIGKGGRKHFLVPRLDEDGNPMVARTPAETYGDWQQPMSSLLASGHWQYESHHDFITLNILQAIQLAALGLDPLAQYLFRQIICPLQPDFQDLSPIGQQLWKKVEECVNEKGADDDRKARAVIYPFHPNTTAAVNSLLACFSEKVLEEYRNRFIPVQPVRRRQGHGAMLFSPLAMERVRKLLEGSDEGTRNVLLFDDALITGHTMDELIRALKRNGAKEVRTVAILDRRRLPAVEVGLEKERFFWRLDVAHMGIGSACLLCKALELASQFEKAISASRDRERERVRAWFDIWRPVSPVSQWHRKLDRTPLDEPLVKRLGIPTGKEVGAWGEKHRVELKDSAGIAAYAAEIFTMTGLDDESLNLSEKAKEAGQALSPQTRVELFASQILLFGQEFGKDTLSSTFIQLLIAANEITEETPHTALAGLITLLLSGYPIEHKRVIDEALYADPENMDMDLALANLIWNGRLNGLEYPDTQRLLTSDGITIAERYDRLHMELAGISGDPHSTPLNRLKRFLREECPDRKQAALQSLEQLTDLLRPIDAIWARHPDEKAASSAPRSDISFQEEKERLREGNRKMKEKLERLDCNDGQERTSVSALAKEFFKNLEGFSRKYLFLHFDRKSLNEFPGPVEKHIGNLFCSIDFAHFMEKKGIEGMAPTLGISSNRGNHLDEGESVDLIWDWGVQDAIKRLLANAVYAKGKIQAPWGKEGVQEQHSLWLLVSYESERAKIYLCNAIDEAAEKIVAGIKRRPLSHIREIGGSIAFGEHDKNSAIFQAAISIPYAGYCRSLSVGQQR</sequence>
<dbReference type="InterPro" id="IPR000836">
    <property type="entry name" value="PRTase_dom"/>
</dbReference>
<dbReference type="InterPro" id="IPR029057">
    <property type="entry name" value="PRTase-like"/>
</dbReference>
<gene>
    <name evidence="2" type="ORF">BECKDK2373B_GA0170837_10836</name>
</gene>
<protein>
    <submittedName>
        <fullName evidence="2">Phosphoribosyl transferase domain-containing protein</fullName>
    </submittedName>
</protein>
<feature type="domain" description="Phosphoribosyltransferase" evidence="1">
    <location>
        <begin position="963"/>
        <end position="1005"/>
    </location>
</feature>
<name>A0A450SZM7_9GAMM</name>
<proteinExistence type="predicted"/>
<dbReference type="EMBL" id="CAADEX010000083">
    <property type="protein sequence ID" value="VFJ59472.1"/>
    <property type="molecule type" value="Genomic_DNA"/>
</dbReference>